<sequence length="717" mass="82923">MYIFSMREAQYHSAAVPSMATHYTTTPSQLDPALITLTQATHDEERKKKIKEDNKTQKEREKQERKQIKEEKKKHKSRQKEEKKKQKIEKRRKNQMPLKQTCEEQLKQDNSNAFDESKDNDKKREKEDKEEDILRLQISSKNRNEEFGVNSSSKRLEQDVDDSQKSQQLIDTVKKNPAKIEAFISLERQLSNDSQTSSTKSINTVKAQSPKFNHNLSSSNILQHNINSPQSSSTEEERMRRSSDGAKQNTLERRRDSSLSESSRLSFVSHKSVTFSDRIQMHEIERHDILSSSGEDDAAIMSDDELSKSNLERRRRLIRILQSQKNEKNQLINNAEILHMMSPLYSEEEDYKKQENNFFLRQHINQQGTNKSLNLSARFPEYALDSTRNDMDSLSQSSYYPEDQIGPDRFLVEEEDTYISLDQLPLSGREMLRDQNEIAMGSMSKLHFEETRQSSLLPYPSLPRSASGYFEDQYNHQNMRNSYQQAMYSENVFHNSDSFVPTIREDLVYEQQKELQESFYDNVKIKLPSRTNSLTDEHFKFRESNTAKSHTNSISVAEFQESGKNSQDSLEETPVPSPPRKSSSTSIDRTAFFENINDRKREETSSTPTPSPPRVIITQRPAYSQRVLVTSTTTSTAPKRTELMENQESDNNEEVMRRKFVARFGSGRRAPIAEDDPSDPVHSLGSMESVLSTDSRESVISAASIKAEANIRRNFNY</sequence>
<accession>A0A1I7X3T1</accession>
<dbReference type="Proteomes" id="UP000095283">
    <property type="component" value="Unplaced"/>
</dbReference>
<feature type="region of interest" description="Disordered" evidence="1">
    <location>
        <begin position="210"/>
        <end position="263"/>
    </location>
</feature>
<feature type="compositionally biased region" description="Basic residues" evidence="1">
    <location>
        <begin position="85"/>
        <end position="94"/>
    </location>
</feature>
<evidence type="ECO:0000313" key="3">
    <source>
        <dbReference type="WBParaSite" id="Hba_12172"/>
    </source>
</evidence>
<proteinExistence type="predicted"/>
<feature type="compositionally biased region" description="Basic and acidic residues" evidence="1">
    <location>
        <begin position="154"/>
        <end position="164"/>
    </location>
</feature>
<evidence type="ECO:0000256" key="1">
    <source>
        <dbReference type="SAM" id="MobiDB-lite"/>
    </source>
</evidence>
<protein>
    <submittedName>
        <fullName evidence="3">PH domain-containing protein</fullName>
    </submittedName>
</protein>
<feature type="compositionally biased region" description="Basic and acidic residues" evidence="1">
    <location>
        <begin position="115"/>
        <end position="127"/>
    </location>
</feature>
<feature type="compositionally biased region" description="Basic and acidic residues" evidence="1">
    <location>
        <begin position="41"/>
        <end position="71"/>
    </location>
</feature>
<keyword evidence="2" id="KW-1185">Reference proteome</keyword>
<name>A0A1I7X3T1_HETBA</name>
<evidence type="ECO:0000313" key="2">
    <source>
        <dbReference type="Proteomes" id="UP000095283"/>
    </source>
</evidence>
<dbReference type="WBParaSite" id="Hba_12172">
    <property type="protein sequence ID" value="Hba_12172"/>
    <property type="gene ID" value="Hba_12172"/>
</dbReference>
<organism evidence="2 3">
    <name type="scientific">Heterorhabditis bacteriophora</name>
    <name type="common">Entomopathogenic nematode worm</name>
    <dbReference type="NCBI Taxonomy" id="37862"/>
    <lineage>
        <taxon>Eukaryota</taxon>
        <taxon>Metazoa</taxon>
        <taxon>Ecdysozoa</taxon>
        <taxon>Nematoda</taxon>
        <taxon>Chromadorea</taxon>
        <taxon>Rhabditida</taxon>
        <taxon>Rhabditina</taxon>
        <taxon>Rhabditomorpha</taxon>
        <taxon>Strongyloidea</taxon>
        <taxon>Heterorhabditidae</taxon>
        <taxon>Heterorhabditis</taxon>
    </lineage>
</organism>
<feature type="region of interest" description="Disordered" evidence="1">
    <location>
        <begin position="560"/>
        <end position="617"/>
    </location>
</feature>
<dbReference type="AlphaFoldDB" id="A0A1I7X3T1"/>
<reference evidence="3" key="1">
    <citation type="submission" date="2016-11" db="UniProtKB">
        <authorList>
            <consortium name="WormBaseParasite"/>
        </authorList>
    </citation>
    <scope>IDENTIFICATION</scope>
</reference>
<feature type="compositionally biased region" description="Polar residues" evidence="1">
    <location>
        <begin position="210"/>
        <end position="230"/>
    </location>
</feature>
<feature type="region of interest" description="Disordered" evidence="1">
    <location>
        <begin position="39"/>
        <end position="173"/>
    </location>
</feature>
<feature type="compositionally biased region" description="Basic and acidic residues" evidence="1">
    <location>
        <begin position="235"/>
        <end position="258"/>
    </location>
</feature>